<keyword evidence="2" id="KW-1185">Reference proteome</keyword>
<name>A0A4Q2RJJ2_9HYPH</name>
<keyword evidence="1" id="KW-0456">Lyase</keyword>
<dbReference type="InterPro" id="IPR008948">
    <property type="entry name" value="L-Aspartase-like"/>
</dbReference>
<organism evidence="1 2">
    <name type="scientific">Lichenibacterium ramalinae</name>
    <dbReference type="NCBI Taxonomy" id="2316527"/>
    <lineage>
        <taxon>Bacteria</taxon>
        <taxon>Pseudomonadati</taxon>
        <taxon>Pseudomonadota</taxon>
        <taxon>Alphaproteobacteria</taxon>
        <taxon>Hyphomicrobiales</taxon>
        <taxon>Lichenihabitantaceae</taxon>
        <taxon>Lichenibacterium</taxon>
    </lineage>
</organism>
<dbReference type="Gene3D" id="1.20.200.10">
    <property type="entry name" value="Fumarase/aspartase (Central domain)"/>
    <property type="match status" value="1"/>
</dbReference>
<dbReference type="SUPFAM" id="SSF48557">
    <property type="entry name" value="L-aspartase-like"/>
    <property type="match status" value="1"/>
</dbReference>
<accession>A0A4Q2RJJ2</accession>
<dbReference type="InterPro" id="IPR001106">
    <property type="entry name" value="Aromatic_Lyase"/>
</dbReference>
<reference evidence="1 2" key="1">
    <citation type="submission" date="2018-09" db="EMBL/GenBank/DDBJ databases">
        <authorList>
            <person name="Grouzdev D.S."/>
            <person name="Krutkina M.S."/>
        </authorList>
    </citation>
    <scope>NUCLEOTIDE SEQUENCE [LARGE SCALE GENOMIC DNA]</scope>
    <source>
        <strain evidence="1 2">RmlP001</strain>
    </source>
</reference>
<dbReference type="InterPro" id="IPR024083">
    <property type="entry name" value="Fumarase/histidase_N"/>
</dbReference>
<proteinExistence type="predicted"/>
<dbReference type="PANTHER" id="PTHR10362">
    <property type="entry name" value="HISTIDINE AMMONIA-LYASE"/>
    <property type="match status" value="1"/>
</dbReference>
<evidence type="ECO:0000313" key="1">
    <source>
        <dbReference type="EMBL" id="RYB06598.1"/>
    </source>
</evidence>
<comment type="caution">
    <text evidence="1">The sequence shown here is derived from an EMBL/GenBank/DDBJ whole genome shotgun (WGS) entry which is preliminary data.</text>
</comment>
<protein>
    <submittedName>
        <fullName evidence="1">Histidine ammonia-lyase</fullName>
    </submittedName>
</protein>
<dbReference type="Pfam" id="PF00221">
    <property type="entry name" value="Lyase_aromatic"/>
    <property type="match status" value="1"/>
</dbReference>
<reference evidence="1 2" key="2">
    <citation type="submission" date="2019-02" db="EMBL/GenBank/DDBJ databases">
        <title>'Lichenibacterium ramalinii' gen. nov. sp. nov., 'Lichenibacterium minor' gen. nov. sp. nov.</title>
        <authorList>
            <person name="Pankratov T."/>
        </authorList>
    </citation>
    <scope>NUCLEOTIDE SEQUENCE [LARGE SCALE GENOMIC DNA]</scope>
    <source>
        <strain evidence="1 2">RmlP001</strain>
    </source>
</reference>
<dbReference type="OrthoDB" id="9806955at2"/>
<dbReference type="RefSeq" id="WP_129217955.1">
    <property type="nucleotide sequence ID" value="NZ_QYBC01000003.1"/>
</dbReference>
<dbReference type="GO" id="GO:0016841">
    <property type="term" value="F:ammonia-lyase activity"/>
    <property type="evidence" value="ECO:0007669"/>
    <property type="project" value="UniProtKB-ARBA"/>
</dbReference>
<dbReference type="Proteomes" id="UP000289411">
    <property type="component" value="Unassembled WGS sequence"/>
</dbReference>
<dbReference type="CDD" id="cd00332">
    <property type="entry name" value="PAL-HAL"/>
    <property type="match status" value="1"/>
</dbReference>
<dbReference type="Gene3D" id="1.10.275.10">
    <property type="entry name" value="Fumarase/aspartase (N-terminal domain)"/>
    <property type="match status" value="1"/>
</dbReference>
<evidence type="ECO:0000313" key="2">
    <source>
        <dbReference type="Proteomes" id="UP000289411"/>
    </source>
</evidence>
<sequence length="494" mass="50447">MKQILRDEPLDWRGVAAVADGADLVLSAGAWAAIAAAERIVAAIAEHGPRAYGINTGVGALSDTLVPRDQQARLSRNLLMSHAVGVGEPLPEADVRAIMTVQVNNYAHGRSGLRVETVEALLALLGASCCPEVPARGSVGYLTHMAHIGLVLIGEGRARVGGRQLEGAAALAAIGRRPLSLVAKEGLSLVNGTPCATGLACLALHRIERLLEGANAVAALTIEALGAGVAAFDADVLAVRRSPGLQAAGAALRARLAGSGALDRDGRIQDALSLRAVPQLHGAVRDAWAAAGAVVDRELASVTDNPIVSGTPEAPVVRSEAHAVAPALALALDGLAIAVAQLAAMAERRLDRMLNPAVSGLPPFLSGDPGVGSGYMIAQYTAAALVGENRRLAAPASLDGGITSALQEDVLAHPTAAATKLLAIVDNAERILGIELLAGADAHDLAGRQDWAPGTAVLLAQVRARAAPYRDDRPLADHLALGRDLVRAGLASVP</sequence>
<dbReference type="AlphaFoldDB" id="A0A4Q2RJJ2"/>
<dbReference type="EMBL" id="QYBC01000003">
    <property type="protein sequence ID" value="RYB06598.1"/>
    <property type="molecule type" value="Genomic_DNA"/>
</dbReference>
<gene>
    <name evidence="1" type="ORF">D3272_04480</name>
</gene>